<dbReference type="PANTHER" id="PTHR10030">
    <property type="entry name" value="ALPHA-L-FUCOSIDASE"/>
    <property type="match status" value="1"/>
</dbReference>
<accession>A0ABU7XNQ1</accession>
<keyword evidence="3" id="KW-0732">Signal</keyword>
<dbReference type="Gene3D" id="3.20.20.80">
    <property type="entry name" value="Glycosidases"/>
    <property type="match status" value="1"/>
</dbReference>
<sequence>MNKIIQLIIVLFLIVSCNKTKEARYPTSNTIEISETDTKDSIILKAAHVVPTPNQYEALKNEFIAFIHFGPNTFTRMEWGNGMEDPKIFNLQNLDTDQWCREMNDAGMKMVIITAKHHDGFVLWQSRYTKHGIMSSPFKDGKGDVVKELSESCKKYGLKLGVYLSPADLYQIENPKGLYGNLSTYSDRVIPRPVEGRPFESKTTFTFNVDDYNEYFLNQLFELLTEYGPIHEVWFDGAHPKRKGGQKYNYTAWTELISKLAPEAVIFGGKDIRWCGNESGATRDTEWNVRAEQVNKNGDISKEDIGSRKQLYKAKYLHYQQAETNTSIREGWFYRDDTKQKARSTDDVFDMYERTVGGNTTFLLNIPPNREGAFSPVDAKVLKEVGQRIKETYGTNLFKGASGPTKVLDKDIASFELLDGDKNEIIIETKEPITINRIMLQEAITTHSERIEKHAVDAWVNDAWQEIVTATNVGYKRILRFPEVTSSKFRVRILESRLSPAISNVTAHYYKSRPPQLSIIRDVNGMLNIQQKKHEFNWKVHGENATKKTNSDYEIRFTTDGSEPTVNSKLFNAPFLVNSGEIKAVAVSKEQLGSIASNTFGIIKESWKSIGTDSSKKQHNKEHAFDANPDTYWQSEAKGSSHYIAIDLGKEYTLKGFAYTPQKEHSEGMVEKGIIKGSKDGLTWSTIEAFGFGNLINDPVTRRHYFKVPVSTRYIRIESKVIAGGKKTAAIAELDFFE</sequence>
<dbReference type="InterPro" id="IPR000933">
    <property type="entry name" value="Glyco_hydro_29"/>
</dbReference>
<evidence type="ECO:0000256" key="4">
    <source>
        <dbReference type="ARBA" id="ARBA00022801"/>
    </source>
</evidence>
<dbReference type="InterPro" id="IPR057739">
    <property type="entry name" value="Glyco_hydro_29_N"/>
</dbReference>
<keyword evidence="8" id="KW-1185">Reference proteome</keyword>
<feature type="domain" description="F5/8 type C" evidence="6">
    <location>
        <begin position="587"/>
        <end position="738"/>
    </location>
</feature>
<dbReference type="InterPro" id="IPR008979">
    <property type="entry name" value="Galactose-bd-like_sf"/>
</dbReference>
<dbReference type="Proteomes" id="UP001337305">
    <property type="component" value="Unassembled WGS sequence"/>
</dbReference>
<dbReference type="SUPFAM" id="SSF51445">
    <property type="entry name" value="(Trans)glycosidases"/>
    <property type="match status" value="1"/>
</dbReference>
<dbReference type="EC" id="3.2.1.51" evidence="2"/>
<evidence type="ECO:0000256" key="2">
    <source>
        <dbReference type="ARBA" id="ARBA00012662"/>
    </source>
</evidence>
<dbReference type="InterPro" id="IPR017853">
    <property type="entry name" value="GH"/>
</dbReference>
<dbReference type="SUPFAM" id="SSF49785">
    <property type="entry name" value="Galactose-binding domain-like"/>
    <property type="match status" value="2"/>
</dbReference>
<dbReference type="Pfam" id="PF01120">
    <property type="entry name" value="Alpha_L_fucos"/>
    <property type="match status" value="1"/>
</dbReference>
<reference evidence="7 8" key="1">
    <citation type="submission" date="2022-09" db="EMBL/GenBank/DDBJ databases">
        <title>Genome sequencing of Flavivirga sp. MEBiC05379.</title>
        <authorList>
            <person name="Oh H.-M."/>
            <person name="Kwon K.K."/>
            <person name="Park M.J."/>
            <person name="Yang S.-H."/>
        </authorList>
    </citation>
    <scope>NUCLEOTIDE SEQUENCE [LARGE SCALE GENOMIC DNA]</scope>
    <source>
        <strain evidence="7 8">MEBiC05379</strain>
    </source>
</reference>
<dbReference type="PANTHER" id="PTHR10030:SF37">
    <property type="entry name" value="ALPHA-L-FUCOSIDASE-RELATED"/>
    <property type="match status" value="1"/>
</dbReference>
<dbReference type="Pfam" id="PF13287">
    <property type="entry name" value="Fn3_assoc"/>
    <property type="match status" value="1"/>
</dbReference>
<keyword evidence="4" id="KW-0378">Hydrolase</keyword>
<dbReference type="InterPro" id="IPR000421">
    <property type="entry name" value="FA58C"/>
</dbReference>
<dbReference type="Gene3D" id="2.60.120.260">
    <property type="entry name" value="Galactose-binding domain-like"/>
    <property type="match status" value="2"/>
</dbReference>
<evidence type="ECO:0000256" key="1">
    <source>
        <dbReference type="ARBA" id="ARBA00007951"/>
    </source>
</evidence>
<keyword evidence="5" id="KW-0326">Glycosidase</keyword>
<evidence type="ECO:0000313" key="8">
    <source>
        <dbReference type="Proteomes" id="UP001337305"/>
    </source>
</evidence>
<dbReference type="SMART" id="SM00812">
    <property type="entry name" value="Alpha_L_fucos"/>
    <property type="match status" value="1"/>
</dbReference>
<evidence type="ECO:0000259" key="6">
    <source>
        <dbReference type="PROSITE" id="PS50022"/>
    </source>
</evidence>
<evidence type="ECO:0000256" key="3">
    <source>
        <dbReference type="ARBA" id="ARBA00022729"/>
    </source>
</evidence>
<gene>
    <name evidence="7" type="ORF">N1F79_04325</name>
</gene>
<dbReference type="PROSITE" id="PS51257">
    <property type="entry name" value="PROKAR_LIPOPROTEIN"/>
    <property type="match status" value="1"/>
</dbReference>
<evidence type="ECO:0000313" key="7">
    <source>
        <dbReference type="EMBL" id="MEF3832343.1"/>
    </source>
</evidence>
<comment type="similarity">
    <text evidence="1">Belongs to the glycosyl hydrolase 29 family.</text>
</comment>
<comment type="caution">
    <text evidence="7">The sequence shown here is derived from an EMBL/GenBank/DDBJ whole genome shotgun (WGS) entry which is preliminary data.</text>
</comment>
<proteinExistence type="inferred from homology"/>
<dbReference type="PROSITE" id="PS50022">
    <property type="entry name" value="FA58C_3"/>
    <property type="match status" value="1"/>
</dbReference>
<name>A0ABU7XNQ1_9FLAO</name>
<dbReference type="InterPro" id="IPR026876">
    <property type="entry name" value="Fn3_assoc_repeat"/>
</dbReference>
<dbReference type="EMBL" id="JAODOP010000004">
    <property type="protein sequence ID" value="MEF3832343.1"/>
    <property type="molecule type" value="Genomic_DNA"/>
</dbReference>
<dbReference type="Pfam" id="PF00754">
    <property type="entry name" value="F5_F8_type_C"/>
    <property type="match status" value="1"/>
</dbReference>
<organism evidence="7 8">
    <name type="scientific">Flavivirga spongiicola</name>
    <dbReference type="NCBI Taxonomy" id="421621"/>
    <lineage>
        <taxon>Bacteria</taxon>
        <taxon>Pseudomonadati</taxon>
        <taxon>Bacteroidota</taxon>
        <taxon>Flavobacteriia</taxon>
        <taxon>Flavobacteriales</taxon>
        <taxon>Flavobacteriaceae</taxon>
        <taxon>Flavivirga</taxon>
    </lineage>
</organism>
<evidence type="ECO:0000256" key="5">
    <source>
        <dbReference type="ARBA" id="ARBA00023295"/>
    </source>
</evidence>
<dbReference type="RefSeq" id="WP_303304724.1">
    <property type="nucleotide sequence ID" value="NZ_JAODOP010000004.1"/>
</dbReference>
<protein>
    <recommendedName>
        <fullName evidence="2">alpha-L-fucosidase</fullName>
        <ecNumber evidence="2">3.2.1.51</ecNumber>
    </recommendedName>
</protein>